<dbReference type="EMBL" id="MU856842">
    <property type="protein sequence ID" value="KAK4158061.1"/>
    <property type="molecule type" value="Genomic_DNA"/>
</dbReference>
<protein>
    <recommendedName>
        <fullName evidence="3">Aminoacyl-transfer RNA synthetases class-II family profile domain-containing protein</fullName>
    </recommendedName>
</protein>
<organism evidence="1 2">
    <name type="scientific">Chaetomidium leptoderma</name>
    <dbReference type="NCBI Taxonomy" id="669021"/>
    <lineage>
        <taxon>Eukaryota</taxon>
        <taxon>Fungi</taxon>
        <taxon>Dikarya</taxon>
        <taxon>Ascomycota</taxon>
        <taxon>Pezizomycotina</taxon>
        <taxon>Sordariomycetes</taxon>
        <taxon>Sordariomycetidae</taxon>
        <taxon>Sordariales</taxon>
        <taxon>Chaetomiaceae</taxon>
        <taxon>Chaetomidium</taxon>
    </lineage>
</organism>
<dbReference type="Gene3D" id="3.30.930.10">
    <property type="entry name" value="Bira Bifunctional Protein, Domain 2"/>
    <property type="match status" value="1"/>
</dbReference>
<keyword evidence="2" id="KW-1185">Reference proteome</keyword>
<evidence type="ECO:0008006" key="3">
    <source>
        <dbReference type="Google" id="ProtNLM"/>
    </source>
</evidence>
<dbReference type="InterPro" id="IPR045864">
    <property type="entry name" value="aa-tRNA-synth_II/BPL/LPL"/>
</dbReference>
<reference evidence="1" key="1">
    <citation type="journal article" date="2023" name="Mol. Phylogenet. Evol.">
        <title>Genome-scale phylogeny and comparative genomics of the fungal order Sordariales.</title>
        <authorList>
            <person name="Hensen N."/>
            <person name="Bonometti L."/>
            <person name="Westerberg I."/>
            <person name="Brannstrom I.O."/>
            <person name="Guillou S."/>
            <person name="Cros-Aarteil S."/>
            <person name="Calhoun S."/>
            <person name="Haridas S."/>
            <person name="Kuo A."/>
            <person name="Mondo S."/>
            <person name="Pangilinan J."/>
            <person name="Riley R."/>
            <person name="LaButti K."/>
            <person name="Andreopoulos B."/>
            <person name="Lipzen A."/>
            <person name="Chen C."/>
            <person name="Yan M."/>
            <person name="Daum C."/>
            <person name="Ng V."/>
            <person name="Clum A."/>
            <person name="Steindorff A."/>
            <person name="Ohm R.A."/>
            <person name="Martin F."/>
            <person name="Silar P."/>
            <person name="Natvig D.O."/>
            <person name="Lalanne C."/>
            <person name="Gautier V."/>
            <person name="Ament-Velasquez S.L."/>
            <person name="Kruys A."/>
            <person name="Hutchinson M.I."/>
            <person name="Powell A.J."/>
            <person name="Barry K."/>
            <person name="Miller A.N."/>
            <person name="Grigoriev I.V."/>
            <person name="Debuchy R."/>
            <person name="Gladieux P."/>
            <person name="Hiltunen Thoren M."/>
            <person name="Johannesson H."/>
        </authorList>
    </citation>
    <scope>NUCLEOTIDE SEQUENCE</scope>
    <source>
        <strain evidence="1">CBS 538.74</strain>
    </source>
</reference>
<dbReference type="SUPFAM" id="SSF55681">
    <property type="entry name" value="Class II aaRS and biotin synthetases"/>
    <property type="match status" value="1"/>
</dbReference>
<evidence type="ECO:0000313" key="1">
    <source>
        <dbReference type="EMBL" id="KAK4158061.1"/>
    </source>
</evidence>
<accession>A0AAN7A2L3</accession>
<evidence type="ECO:0000313" key="2">
    <source>
        <dbReference type="Proteomes" id="UP001302745"/>
    </source>
</evidence>
<proteinExistence type="predicted"/>
<name>A0AAN7A2L3_9PEZI</name>
<reference evidence="1" key="2">
    <citation type="submission" date="2023-05" db="EMBL/GenBank/DDBJ databases">
        <authorList>
            <consortium name="Lawrence Berkeley National Laboratory"/>
            <person name="Steindorff A."/>
            <person name="Hensen N."/>
            <person name="Bonometti L."/>
            <person name="Westerberg I."/>
            <person name="Brannstrom I.O."/>
            <person name="Guillou S."/>
            <person name="Cros-Aarteil S."/>
            <person name="Calhoun S."/>
            <person name="Haridas S."/>
            <person name="Kuo A."/>
            <person name="Mondo S."/>
            <person name="Pangilinan J."/>
            <person name="Riley R."/>
            <person name="Labutti K."/>
            <person name="Andreopoulos B."/>
            <person name="Lipzen A."/>
            <person name="Chen C."/>
            <person name="Yanf M."/>
            <person name="Daum C."/>
            <person name="Ng V."/>
            <person name="Clum A."/>
            <person name="Ohm R."/>
            <person name="Martin F."/>
            <person name="Silar P."/>
            <person name="Natvig D."/>
            <person name="Lalanne C."/>
            <person name="Gautier V."/>
            <person name="Ament-Velasquez S.L."/>
            <person name="Kruys A."/>
            <person name="Hutchinson M.I."/>
            <person name="Powell A.J."/>
            <person name="Barry K."/>
            <person name="Miller A.N."/>
            <person name="Grigoriev I.V."/>
            <person name="Debuchy R."/>
            <person name="Gladieux P."/>
            <person name="Thoren M.H."/>
            <person name="Johannesson H."/>
        </authorList>
    </citation>
    <scope>NUCLEOTIDE SEQUENCE</scope>
    <source>
        <strain evidence="1">CBS 538.74</strain>
    </source>
</reference>
<dbReference type="AlphaFoldDB" id="A0AAN7A2L3"/>
<dbReference type="Proteomes" id="UP001302745">
    <property type="component" value="Unassembled WGS sequence"/>
</dbReference>
<gene>
    <name evidence="1" type="ORF">C8A00DRAFT_28961</name>
</gene>
<sequence>MIFEGFEIDYAHVKLLPIHDNAAVGDPTMAVAPFYETYQGYVSSLSGPLLDTECSASVADLGGLYRHEAARPPRSWTSLSSHFSAVLRDPWYKNLLIAQDALFHTSVVFIRKRLGYKYCFLPATTEAISSPMGLGSDSEPVSIFFLGQKTYLADSMQFALEYMLRIRDEVTGVYYANNSFRGEEADAMHLNRFFHVECELLGPFSKGIETAEAYIIQLVSASVEEHEELVKAVAGTTDHLVALLELYRSYGGKFPQISVDDALALPVIVGDCALWLGSSNMTTFVT</sequence>
<comment type="caution">
    <text evidence="1">The sequence shown here is derived from an EMBL/GenBank/DDBJ whole genome shotgun (WGS) entry which is preliminary data.</text>
</comment>